<evidence type="ECO:0000256" key="2">
    <source>
        <dbReference type="ARBA" id="ARBA00022737"/>
    </source>
</evidence>
<organism evidence="4 5">
    <name type="scientific">Pararge aegeria aegeria</name>
    <dbReference type="NCBI Taxonomy" id="348720"/>
    <lineage>
        <taxon>Eukaryota</taxon>
        <taxon>Metazoa</taxon>
        <taxon>Ecdysozoa</taxon>
        <taxon>Arthropoda</taxon>
        <taxon>Hexapoda</taxon>
        <taxon>Insecta</taxon>
        <taxon>Pterygota</taxon>
        <taxon>Neoptera</taxon>
        <taxon>Endopterygota</taxon>
        <taxon>Lepidoptera</taxon>
        <taxon>Glossata</taxon>
        <taxon>Ditrysia</taxon>
        <taxon>Papilionoidea</taxon>
        <taxon>Nymphalidae</taxon>
        <taxon>Satyrinae</taxon>
        <taxon>Satyrini</taxon>
        <taxon>Parargina</taxon>
        <taxon>Pararge</taxon>
    </lineage>
</organism>
<evidence type="ECO:0000313" key="5">
    <source>
        <dbReference type="Proteomes" id="UP000838756"/>
    </source>
</evidence>
<dbReference type="SMART" id="SM00364">
    <property type="entry name" value="LRR_BAC"/>
    <property type="match status" value="4"/>
</dbReference>
<dbReference type="AlphaFoldDB" id="A0A8S4RGK3"/>
<dbReference type="PRINTS" id="PR00019">
    <property type="entry name" value="LEURICHRPT"/>
</dbReference>
<dbReference type="InterPro" id="IPR032675">
    <property type="entry name" value="LRR_dom_sf"/>
</dbReference>
<keyword evidence="2" id="KW-0677">Repeat</keyword>
<keyword evidence="5" id="KW-1185">Reference proteome</keyword>
<feature type="transmembrane region" description="Helical" evidence="3">
    <location>
        <begin position="788"/>
        <end position="812"/>
    </location>
</feature>
<protein>
    <submittedName>
        <fullName evidence="4">Jg5872 protein</fullName>
    </submittedName>
</protein>
<dbReference type="Gene3D" id="3.80.10.10">
    <property type="entry name" value="Ribonuclease Inhibitor"/>
    <property type="match status" value="4"/>
</dbReference>
<accession>A0A8S4RGK3</accession>
<dbReference type="SMART" id="SM00369">
    <property type="entry name" value="LRR_TYP"/>
    <property type="match status" value="13"/>
</dbReference>
<dbReference type="Pfam" id="PF13855">
    <property type="entry name" value="LRR_8"/>
    <property type="match status" value="4"/>
</dbReference>
<evidence type="ECO:0000256" key="3">
    <source>
        <dbReference type="SAM" id="Phobius"/>
    </source>
</evidence>
<evidence type="ECO:0000313" key="4">
    <source>
        <dbReference type="EMBL" id="CAH2235302.1"/>
    </source>
</evidence>
<dbReference type="InterPro" id="IPR001611">
    <property type="entry name" value="Leu-rich_rpt"/>
</dbReference>
<dbReference type="FunFam" id="3.80.10.10:FF:001164">
    <property type="entry name" value="GH01279p"/>
    <property type="match status" value="1"/>
</dbReference>
<dbReference type="Proteomes" id="UP000838756">
    <property type="component" value="Unassembled WGS sequence"/>
</dbReference>
<name>A0A8S4RGK3_9NEOP</name>
<reference evidence="4" key="1">
    <citation type="submission" date="2022-03" db="EMBL/GenBank/DDBJ databases">
        <authorList>
            <person name="Lindestad O."/>
        </authorList>
    </citation>
    <scope>NUCLEOTIDE SEQUENCE</scope>
</reference>
<dbReference type="EMBL" id="CAKXAJ010025123">
    <property type="protein sequence ID" value="CAH2235302.1"/>
    <property type="molecule type" value="Genomic_DNA"/>
</dbReference>
<keyword evidence="1" id="KW-0433">Leucine-rich repeat</keyword>
<keyword evidence="3" id="KW-0472">Membrane</keyword>
<dbReference type="InterPro" id="IPR003591">
    <property type="entry name" value="Leu-rich_rpt_typical-subtyp"/>
</dbReference>
<keyword evidence="3" id="KW-1133">Transmembrane helix</keyword>
<gene>
    <name evidence="4" type="primary">jg5872</name>
    <name evidence="4" type="ORF">PAEG_LOCUS12966</name>
</gene>
<keyword evidence="3" id="KW-0812">Transmembrane</keyword>
<dbReference type="PANTHER" id="PTHR45617">
    <property type="entry name" value="LEUCINE RICH REPEAT FAMILY PROTEIN"/>
    <property type="match status" value="1"/>
</dbReference>
<dbReference type="PANTHER" id="PTHR45617:SF181">
    <property type="entry name" value="LP04042P"/>
    <property type="match status" value="1"/>
</dbReference>
<dbReference type="SMART" id="SM00365">
    <property type="entry name" value="LRR_SD22"/>
    <property type="match status" value="9"/>
</dbReference>
<dbReference type="SUPFAM" id="SSF52058">
    <property type="entry name" value="L domain-like"/>
    <property type="match status" value="2"/>
</dbReference>
<proteinExistence type="predicted"/>
<evidence type="ECO:0000256" key="1">
    <source>
        <dbReference type="ARBA" id="ARBA00022614"/>
    </source>
</evidence>
<dbReference type="PROSITE" id="PS51450">
    <property type="entry name" value="LRR"/>
    <property type="match status" value="7"/>
</dbReference>
<dbReference type="OrthoDB" id="1055097at2759"/>
<comment type="caution">
    <text evidence="4">The sequence shown here is derived from an EMBL/GenBank/DDBJ whole genome shotgun (WGS) entry which is preliminary data.</text>
</comment>
<sequence>MGVKGECTLTENPRLNGICSADVLCDGTTENAEDLKNSWDCIRTGGRFYNHYSQSYDYELVDNYYLYFYVSDVDINISEDPLSGIDVGTKITTLNINNGNLVSVPIITSSLPTLTELSVTYNKVETVNLRKLSGVSMVALNVSHNCISSIEFDEIENTVSSKITSIDLSYNYLESLPDNCFEMFLYLKYLDLSYNKLKQFDVLTFEGMTKLETLKLSNNEISDIDQNLARFRNLKHLTLDNNQLTSLTNLNFKTLTSLENLNISSNMIKHIDDQSFATLRNIAQLDLSHNKIINIHQSLFKNNIKMNNLSLSQNYIETIEGGAFRNTNISHFDIQNNYMSGSIEYDTFLGISVESLDLSKGYLKELGDKAFSALSKDLRYLNLSSNLIENVTESAFQALEILSTLDLSCNHLIDINLNTSDLHQLSEYYLQNNFIKKITPNMFKNMTRLTTLDLSQNKIDNIELNSFIELVSLLDLNISRNNFVDSLKRNTFRGLYKPGTFLSNNMINTMNLYGNNLQSLKFGVLDGLRNLRVLNLSNNEIHTFGVNLLHTSPFLTELFLENNKLESIDLGAFSKTGVQLLTIGGNSISCDALADWAKISNDEFNVTAESFNFDFENINGIGCKTSYSQKKTHDENNNLNITSNVSEMKETVGRLYSYFSKDVNAIFSKIIALLEKKTEDVDQVPPNFDHSQMVLSTHLEKILNENKDLLPQLVRTNDNVANYIKRMISLLEINNNLTILGNNQKEMLQTPVSSKTIEKHNKNNSVDIGDEPLEVKFDRNTLIDIKTLLYIIAVCLAIMVLFCIIAISYKYLYRGATHRIRSNYLYDSGQSVRNGLEME</sequence>